<dbReference type="InterPro" id="IPR028630">
    <property type="entry name" value="Sigma70_RpoD"/>
</dbReference>
<dbReference type="PROSITE" id="PS00715">
    <property type="entry name" value="SIGMA70_1"/>
    <property type="match status" value="1"/>
</dbReference>
<dbReference type="InterPro" id="IPR014284">
    <property type="entry name" value="RNA_pol_sigma-70_dom"/>
</dbReference>
<dbReference type="InterPro" id="IPR013324">
    <property type="entry name" value="RNA_pol_sigma_r3/r4-like"/>
</dbReference>
<accession>A0A6C0NW41</accession>
<evidence type="ECO:0000259" key="8">
    <source>
        <dbReference type="PROSITE" id="PS00715"/>
    </source>
</evidence>
<dbReference type="FunFam" id="1.10.601.10:FF:000001">
    <property type="entry name" value="RNA polymerase sigma factor SigA"/>
    <property type="match status" value="1"/>
</dbReference>
<dbReference type="EMBL" id="CP048286">
    <property type="protein sequence ID" value="QHW30420.1"/>
    <property type="molecule type" value="Genomic_DNA"/>
</dbReference>
<dbReference type="InterPro" id="IPR042189">
    <property type="entry name" value="RNA_pol_sigma_70_r1_1_sf"/>
</dbReference>
<protein>
    <recommendedName>
        <fullName evidence="6">RNA polymerase sigma factor SigA</fullName>
    </recommendedName>
</protein>
<evidence type="ECO:0000259" key="9">
    <source>
        <dbReference type="PROSITE" id="PS00716"/>
    </source>
</evidence>
<comment type="function">
    <text evidence="6">Sigma factors are initiation factors that promote the attachment of RNA polymerase to specific initiation sites and are then released. This sigma factor is the primary sigma factor during exponential growth.</text>
</comment>
<dbReference type="Gene3D" id="1.10.10.10">
    <property type="entry name" value="Winged helix-like DNA-binding domain superfamily/Winged helix DNA-binding domain"/>
    <property type="match status" value="2"/>
</dbReference>
<dbReference type="InterPro" id="IPR000943">
    <property type="entry name" value="RNA_pol_sigma70"/>
</dbReference>
<name>A0A6C0NW41_9BACL</name>
<keyword evidence="1 6" id="KW-0963">Cytoplasm</keyword>
<dbReference type="Pfam" id="PF04539">
    <property type="entry name" value="Sigma70_r3"/>
    <property type="match status" value="1"/>
</dbReference>
<evidence type="ECO:0000256" key="7">
    <source>
        <dbReference type="SAM" id="Coils"/>
    </source>
</evidence>
<feature type="domain" description="RNA polymerase sigma-70" evidence="8">
    <location>
        <begin position="165"/>
        <end position="178"/>
    </location>
</feature>
<dbReference type="KEGG" id="prz:GZH47_05875"/>
<gene>
    <name evidence="10" type="primary">rpoD</name>
    <name evidence="6" type="synonym">sigA</name>
    <name evidence="10" type="ORF">GZH47_05875</name>
</gene>
<evidence type="ECO:0000256" key="5">
    <source>
        <dbReference type="ARBA" id="ARBA00023163"/>
    </source>
</evidence>
<dbReference type="GO" id="GO:0003677">
    <property type="term" value="F:DNA binding"/>
    <property type="evidence" value="ECO:0007669"/>
    <property type="project" value="UniProtKB-UniRule"/>
</dbReference>
<evidence type="ECO:0000256" key="6">
    <source>
        <dbReference type="HAMAP-Rule" id="MF_00963"/>
    </source>
</evidence>
<dbReference type="NCBIfam" id="TIGR02393">
    <property type="entry name" value="RpoD_Cterm"/>
    <property type="match status" value="1"/>
</dbReference>
<dbReference type="NCBIfam" id="TIGR02937">
    <property type="entry name" value="sigma70-ECF"/>
    <property type="match status" value="1"/>
</dbReference>
<keyword evidence="3 6" id="KW-0731">Sigma factor</keyword>
<evidence type="ECO:0000256" key="3">
    <source>
        <dbReference type="ARBA" id="ARBA00023082"/>
    </source>
</evidence>
<feature type="coiled-coil region" evidence="7">
    <location>
        <begin position="296"/>
        <end position="323"/>
    </location>
</feature>
<proteinExistence type="inferred from homology"/>
<comment type="similarity">
    <text evidence="6">Belongs to the sigma-70 factor family. RpoD/SigA subfamily.</text>
</comment>
<dbReference type="SUPFAM" id="SSF88659">
    <property type="entry name" value="Sigma3 and sigma4 domains of RNA polymerase sigma factors"/>
    <property type="match status" value="2"/>
</dbReference>
<keyword evidence="4 6" id="KW-0238">DNA-binding</keyword>
<evidence type="ECO:0000313" key="11">
    <source>
        <dbReference type="Proteomes" id="UP000479114"/>
    </source>
</evidence>
<dbReference type="PROSITE" id="PS00716">
    <property type="entry name" value="SIGMA70_2"/>
    <property type="match status" value="1"/>
</dbReference>
<feature type="domain" description="RNA polymerase sigma-70" evidence="9">
    <location>
        <begin position="334"/>
        <end position="360"/>
    </location>
</feature>
<dbReference type="Pfam" id="PF04545">
    <property type="entry name" value="Sigma70_r4"/>
    <property type="match status" value="1"/>
</dbReference>
<evidence type="ECO:0000256" key="2">
    <source>
        <dbReference type="ARBA" id="ARBA00023015"/>
    </source>
</evidence>
<dbReference type="Pfam" id="PF03979">
    <property type="entry name" value="Sigma70_r1_1"/>
    <property type="match status" value="1"/>
</dbReference>
<keyword evidence="11" id="KW-1185">Reference proteome</keyword>
<reference evidence="10 11" key="1">
    <citation type="submission" date="2020-02" db="EMBL/GenBank/DDBJ databases">
        <title>Paenibacillus sp. nov., isolated from rhizosphere soil of tomato.</title>
        <authorList>
            <person name="Weon H.-Y."/>
            <person name="Lee S.A."/>
        </authorList>
    </citation>
    <scope>NUCLEOTIDE SEQUENCE [LARGE SCALE GENOMIC DNA]</scope>
    <source>
        <strain evidence="10 11">14171R-81</strain>
    </source>
</reference>
<comment type="subcellular location">
    <subcellularLocation>
        <location evidence="6">Cytoplasm</location>
    </subcellularLocation>
</comment>
<dbReference type="Proteomes" id="UP000479114">
    <property type="component" value="Chromosome"/>
</dbReference>
<feature type="DNA-binding region" description="H-T-H motif" evidence="6">
    <location>
        <begin position="335"/>
        <end position="354"/>
    </location>
</feature>
<dbReference type="PANTHER" id="PTHR30603:SF60">
    <property type="entry name" value="RNA POLYMERASE SIGMA FACTOR RPOD"/>
    <property type="match status" value="1"/>
</dbReference>
<sequence length="374" mass="43222">MANDQHTELDTEQKLELVKEQLIEHGKKRSSLTYKEIMEKLSPFDQDPEQIDEFFEQLDDIGIEVVNENDDLPISNRDDQEREHDDFNFDDDLALPPGIKINDPVRMYLKEIGRVPLLSADDEVELAKRIEHGDEEAKRRLAEANLRLVVSIAKRYVGRGMLFLDLIQEGNMGLIKAVEKFDHTKGYKFSTYATWWIRQAITRAIADQARTIRIPVHMVETINKLVRVSRQLLQELGREPSPEEIAAEMDLSTEKVREIMKIAQEPVSLETPIGEEDDSHLGDFIEDQEALAPADAAAYELLKEQLEDVLDTLTEREENVLRLRFGLDDGRTRTLEEVGKVFGVTRERIRQIEAKALRKLRHPSRSKRLKDFLE</sequence>
<dbReference type="InterPro" id="IPR007127">
    <property type="entry name" value="RNA_pol_sigma_70_r1_1"/>
</dbReference>
<dbReference type="RefSeq" id="WP_162639146.1">
    <property type="nucleotide sequence ID" value="NZ_CP048286.1"/>
</dbReference>
<dbReference type="GO" id="GO:0005737">
    <property type="term" value="C:cytoplasm"/>
    <property type="evidence" value="ECO:0007669"/>
    <property type="project" value="UniProtKB-SubCell"/>
</dbReference>
<organism evidence="10 11">
    <name type="scientific">Paenibacillus rhizovicinus</name>
    <dbReference type="NCBI Taxonomy" id="2704463"/>
    <lineage>
        <taxon>Bacteria</taxon>
        <taxon>Bacillati</taxon>
        <taxon>Bacillota</taxon>
        <taxon>Bacilli</taxon>
        <taxon>Bacillales</taxon>
        <taxon>Paenibacillaceae</taxon>
        <taxon>Paenibacillus</taxon>
    </lineage>
</organism>
<dbReference type="PANTHER" id="PTHR30603">
    <property type="entry name" value="RNA POLYMERASE SIGMA FACTOR RPO"/>
    <property type="match status" value="1"/>
</dbReference>
<dbReference type="InterPro" id="IPR007627">
    <property type="entry name" value="RNA_pol_sigma70_r2"/>
</dbReference>
<dbReference type="Gene3D" id="1.10.601.10">
    <property type="entry name" value="RNA Polymerase Primary Sigma Factor"/>
    <property type="match status" value="2"/>
</dbReference>
<keyword evidence="7" id="KW-0175">Coiled coil</keyword>
<feature type="short sequence motif" description="Interaction with polymerase core subunit RpoC" evidence="6">
    <location>
        <begin position="165"/>
        <end position="168"/>
    </location>
</feature>
<dbReference type="NCBIfam" id="NF006666">
    <property type="entry name" value="PRK09210.1"/>
    <property type="match status" value="1"/>
</dbReference>
<dbReference type="SUPFAM" id="SSF88946">
    <property type="entry name" value="Sigma2 domain of RNA polymerase sigma factors"/>
    <property type="match status" value="1"/>
</dbReference>
<feature type="region of interest" description="Sigma-70 factor domain-3" evidence="6">
    <location>
        <begin position="220"/>
        <end position="296"/>
    </location>
</feature>
<dbReference type="InterPro" id="IPR007624">
    <property type="entry name" value="RNA_pol_sigma70_r3"/>
</dbReference>
<keyword evidence="5 6" id="KW-0804">Transcription</keyword>
<keyword evidence="2 6" id="KW-0805">Transcription regulation</keyword>
<dbReference type="Pfam" id="PF04542">
    <property type="entry name" value="Sigma70_r2"/>
    <property type="match status" value="1"/>
</dbReference>
<comment type="subunit">
    <text evidence="6">Interacts transiently with the RNA polymerase catalytic core.</text>
</comment>
<evidence type="ECO:0000313" key="10">
    <source>
        <dbReference type="EMBL" id="QHW30420.1"/>
    </source>
</evidence>
<dbReference type="GO" id="GO:0006352">
    <property type="term" value="P:DNA-templated transcription initiation"/>
    <property type="evidence" value="ECO:0007669"/>
    <property type="project" value="UniProtKB-UniRule"/>
</dbReference>
<feature type="region of interest" description="Sigma-70 factor domain-2" evidence="6">
    <location>
        <begin position="141"/>
        <end position="211"/>
    </location>
</feature>
<dbReference type="HAMAP" id="MF_00963">
    <property type="entry name" value="Sigma70_RpoD_SigA"/>
    <property type="match status" value="1"/>
</dbReference>
<dbReference type="AlphaFoldDB" id="A0A6C0NW41"/>
<dbReference type="InterPro" id="IPR050239">
    <property type="entry name" value="Sigma-70_RNA_pol_init_factors"/>
</dbReference>
<dbReference type="FunFam" id="1.10.10.10:FF:000002">
    <property type="entry name" value="RNA polymerase sigma factor SigA"/>
    <property type="match status" value="1"/>
</dbReference>
<evidence type="ECO:0000256" key="4">
    <source>
        <dbReference type="ARBA" id="ARBA00023125"/>
    </source>
</evidence>
<dbReference type="FunFam" id="1.10.10.10:FF:000004">
    <property type="entry name" value="RNA polymerase sigma factor SigA"/>
    <property type="match status" value="1"/>
</dbReference>
<dbReference type="InterPro" id="IPR036388">
    <property type="entry name" value="WH-like_DNA-bd_sf"/>
</dbReference>
<dbReference type="CDD" id="cd06171">
    <property type="entry name" value="Sigma70_r4"/>
    <property type="match status" value="1"/>
</dbReference>
<dbReference type="PRINTS" id="PR00046">
    <property type="entry name" value="SIGMA70FCT"/>
</dbReference>
<dbReference type="Gene3D" id="1.10.220.120">
    <property type="entry name" value="Sigma-70 factor, region 1.1"/>
    <property type="match status" value="1"/>
</dbReference>
<dbReference type="InterPro" id="IPR012760">
    <property type="entry name" value="RNA_pol_sigma_RpoD_C"/>
</dbReference>
<feature type="region of interest" description="Sigma-70 factor domain-4" evidence="6">
    <location>
        <begin position="309"/>
        <end position="362"/>
    </location>
</feature>
<dbReference type="GO" id="GO:0016987">
    <property type="term" value="F:sigma factor activity"/>
    <property type="evidence" value="ECO:0007669"/>
    <property type="project" value="UniProtKB-UniRule"/>
</dbReference>
<dbReference type="InterPro" id="IPR009042">
    <property type="entry name" value="RNA_pol_sigma70_r1_2"/>
</dbReference>
<dbReference type="Pfam" id="PF00140">
    <property type="entry name" value="Sigma70_r1_2"/>
    <property type="match status" value="1"/>
</dbReference>
<evidence type="ECO:0000256" key="1">
    <source>
        <dbReference type="ARBA" id="ARBA00022490"/>
    </source>
</evidence>
<dbReference type="InterPro" id="IPR013325">
    <property type="entry name" value="RNA_pol_sigma_r2"/>
</dbReference>
<dbReference type="InterPro" id="IPR007630">
    <property type="entry name" value="RNA_pol_sigma70_r4"/>
</dbReference>